<evidence type="ECO:0000313" key="3">
    <source>
        <dbReference type="Proteomes" id="UP000287972"/>
    </source>
</evidence>
<feature type="region of interest" description="Disordered" evidence="1">
    <location>
        <begin position="333"/>
        <end position="367"/>
    </location>
</feature>
<evidence type="ECO:0000256" key="1">
    <source>
        <dbReference type="SAM" id="MobiDB-lite"/>
    </source>
</evidence>
<accession>A0A428RZT9</accession>
<sequence>MVVTDRIKERARHIQRYYHADGPTPYKHLITPEHLARARLLQPKYRFDDFPGDLEEFPASWGDASDSSGKNSLSGVLRNPAWTCLPTQSQPTPGQSVTVQQEASTKPGNVDQDCLAQDPVVHATAQLSLKDPDEHAKDDQSAISLVKCLADRTPAQIPWTDQQAEDVSHRPRNSPEQLTPDIDGWDSGRRDSNPWNTGQEGTGDVGDDEIEIVAACQSAKAPTSSLNNGESSTTQHAAIKSNSPSATSILKRFIADTLQVETLVTPRTLHGHPVRQPLSPSFVAPNVYIPPDSPFAMRVQTGPAEGPQAPSKTGPKKEFKYSKEQVAKYVKWCKKQQQKNIDGKDTRKGDSHMNRKGLDGKGKEKEI</sequence>
<feature type="region of interest" description="Disordered" evidence="1">
    <location>
        <begin position="299"/>
        <end position="320"/>
    </location>
</feature>
<gene>
    <name evidence="2" type="ORF">CEP51_004849</name>
</gene>
<name>A0A428RZT9_9HYPO</name>
<dbReference type="Proteomes" id="UP000287972">
    <property type="component" value="Unassembled WGS sequence"/>
</dbReference>
<keyword evidence="3" id="KW-1185">Reference proteome</keyword>
<organism evidence="2 3">
    <name type="scientific">Fusarium floridanum</name>
    <dbReference type="NCBI Taxonomy" id="1325733"/>
    <lineage>
        <taxon>Eukaryota</taxon>
        <taxon>Fungi</taxon>
        <taxon>Dikarya</taxon>
        <taxon>Ascomycota</taxon>
        <taxon>Pezizomycotina</taxon>
        <taxon>Sordariomycetes</taxon>
        <taxon>Hypocreomycetidae</taxon>
        <taxon>Hypocreales</taxon>
        <taxon>Nectriaceae</taxon>
        <taxon>Fusarium</taxon>
        <taxon>Fusarium solani species complex</taxon>
    </lineage>
</organism>
<dbReference type="AlphaFoldDB" id="A0A428RZT9"/>
<reference evidence="2 3" key="1">
    <citation type="submission" date="2017-06" db="EMBL/GenBank/DDBJ databases">
        <title>Comparative genomic analysis of Ambrosia Fusariam Clade fungi.</title>
        <authorList>
            <person name="Stajich J.E."/>
            <person name="Carrillo J."/>
            <person name="Kijimoto T."/>
            <person name="Eskalen A."/>
            <person name="O'Donnell K."/>
            <person name="Kasson M."/>
        </authorList>
    </citation>
    <scope>NUCLEOTIDE SEQUENCE [LARGE SCALE GENOMIC DNA]</scope>
    <source>
        <strain evidence="2 3">NRRL62606</strain>
    </source>
</reference>
<feature type="region of interest" description="Disordered" evidence="1">
    <location>
        <begin position="82"/>
        <end position="109"/>
    </location>
</feature>
<feature type="region of interest" description="Disordered" evidence="1">
    <location>
        <begin position="220"/>
        <end position="243"/>
    </location>
</feature>
<dbReference type="EMBL" id="NKCL01000092">
    <property type="protein sequence ID" value="RSL82916.1"/>
    <property type="molecule type" value="Genomic_DNA"/>
</dbReference>
<proteinExistence type="predicted"/>
<comment type="caution">
    <text evidence="2">The sequence shown here is derived from an EMBL/GenBank/DDBJ whole genome shotgun (WGS) entry which is preliminary data.</text>
</comment>
<feature type="compositionally biased region" description="Basic and acidic residues" evidence="1">
    <location>
        <begin position="341"/>
        <end position="367"/>
    </location>
</feature>
<protein>
    <submittedName>
        <fullName evidence="2">Uncharacterized protein</fullName>
    </submittedName>
</protein>
<feature type="region of interest" description="Disordered" evidence="1">
    <location>
        <begin position="157"/>
        <end position="205"/>
    </location>
</feature>
<evidence type="ECO:0000313" key="2">
    <source>
        <dbReference type="EMBL" id="RSL82916.1"/>
    </source>
</evidence>
<feature type="compositionally biased region" description="Polar residues" evidence="1">
    <location>
        <begin position="85"/>
        <end position="107"/>
    </location>
</feature>